<dbReference type="VEuPathDB" id="FungiDB:H257_15632"/>
<evidence type="ECO:0000313" key="12">
    <source>
        <dbReference type="EMBL" id="RHY05083.1"/>
    </source>
</evidence>
<feature type="compositionally biased region" description="Pro residues" evidence="11">
    <location>
        <begin position="177"/>
        <end position="191"/>
    </location>
</feature>
<dbReference type="GO" id="GO:0044614">
    <property type="term" value="C:nuclear pore cytoplasmic filaments"/>
    <property type="evidence" value="ECO:0007669"/>
    <property type="project" value="TreeGrafter"/>
</dbReference>
<keyword evidence="6" id="KW-0811">Translocation</keyword>
<evidence type="ECO:0000256" key="6">
    <source>
        <dbReference type="ARBA" id="ARBA00023010"/>
    </source>
</evidence>
<evidence type="ECO:0000256" key="9">
    <source>
        <dbReference type="ARBA" id="ARBA00026227"/>
    </source>
</evidence>
<evidence type="ECO:0000256" key="8">
    <source>
        <dbReference type="ARBA" id="ARBA00023242"/>
    </source>
</evidence>
<dbReference type="GO" id="GO:0016973">
    <property type="term" value="P:poly(A)+ mRNA export from nucleus"/>
    <property type="evidence" value="ECO:0007669"/>
    <property type="project" value="InterPro"/>
</dbReference>
<keyword evidence="3" id="KW-0813">Transport</keyword>
<evidence type="ECO:0000256" key="3">
    <source>
        <dbReference type="ARBA" id="ARBA00022448"/>
    </source>
</evidence>
<comment type="similarity">
    <text evidence="2">Belongs to the GLE1 family.</text>
</comment>
<evidence type="ECO:0000256" key="2">
    <source>
        <dbReference type="ARBA" id="ARBA00011056"/>
    </source>
</evidence>
<dbReference type="GO" id="GO:0000822">
    <property type="term" value="F:inositol hexakisphosphate binding"/>
    <property type="evidence" value="ECO:0007669"/>
    <property type="project" value="TreeGrafter"/>
</dbReference>
<protein>
    <recommendedName>
        <fullName evidence="9">mRNA export factor GLE1</fullName>
    </recommendedName>
    <alternativeName>
        <fullName evidence="10">Nucleoporin GLE1</fullName>
    </alternativeName>
</protein>
<feature type="region of interest" description="Disordered" evidence="11">
    <location>
        <begin position="499"/>
        <end position="555"/>
    </location>
</feature>
<dbReference type="InterPro" id="IPR012476">
    <property type="entry name" value="GLE1"/>
</dbReference>
<feature type="compositionally biased region" description="Basic and acidic residues" evidence="11">
    <location>
        <begin position="517"/>
        <end position="526"/>
    </location>
</feature>
<dbReference type="EMBL" id="QUTA01008003">
    <property type="protein sequence ID" value="RHY05083.1"/>
    <property type="molecule type" value="Genomic_DNA"/>
</dbReference>
<evidence type="ECO:0000256" key="5">
    <source>
        <dbReference type="ARBA" id="ARBA00022927"/>
    </source>
</evidence>
<evidence type="ECO:0000313" key="13">
    <source>
        <dbReference type="Proteomes" id="UP000266239"/>
    </source>
</evidence>
<evidence type="ECO:0000256" key="11">
    <source>
        <dbReference type="SAM" id="MobiDB-lite"/>
    </source>
</evidence>
<dbReference type="GO" id="GO:0005543">
    <property type="term" value="F:phospholipid binding"/>
    <property type="evidence" value="ECO:0007669"/>
    <property type="project" value="TreeGrafter"/>
</dbReference>
<evidence type="ECO:0000256" key="7">
    <source>
        <dbReference type="ARBA" id="ARBA00023132"/>
    </source>
</evidence>
<feature type="compositionally biased region" description="Low complexity" evidence="11">
    <location>
        <begin position="192"/>
        <end position="210"/>
    </location>
</feature>
<name>A0A397ABA9_APHAT</name>
<reference evidence="12 13" key="1">
    <citation type="submission" date="2018-08" db="EMBL/GenBank/DDBJ databases">
        <title>Aphanomyces genome sequencing and annotation.</title>
        <authorList>
            <person name="Minardi D."/>
            <person name="Oidtmann B."/>
            <person name="Van Der Giezen M."/>
            <person name="Studholme D.J."/>
        </authorList>
    </citation>
    <scope>NUCLEOTIDE SEQUENCE [LARGE SCALE GENOMIC DNA]</scope>
    <source>
        <strain evidence="12 13">Yx</strain>
    </source>
</reference>
<evidence type="ECO:0000256" key="1">
    <source>
        <dbReference type="ARBA" id="ARBA00004567"/>
    </source>
</evidence>
<dbReference type="PANTHER" id="PTHR12960">
    <property type="entry name" value="GLE-1-RELATED"/>
    <property type="match status" value="1"/>
</dbReference>
<keyword evidence="4" id="KW-0509">mRNA transport</keyword>
<feature type="region of interest" description="Disordered" evidence="11">
    <location>
        <begin position="161"/>
        <end position="214"/>
    </location>
</feature>
<dbReference type="Pfam" id="PF07817">
    <property type="entry name" value="GLE1"/>
    <property type="match status" value="2"/>
</dbReference>
<comment type="subcellular location">
    <subcellularLocation>
        <location evidence="1">Nucleus</location>
        <location evidence="1">Nuclear pore complex</location>
    </subcellularLocation>
</comment>
<gene>
    <name evidence="12" type="ORF">DYB25_003427</name>
</gene>
<feature type="compositionally biased region" description="Gly residues" evidence="11">
    <location>
        <begin position="541"/>
        <end position="555"/>
    </location>
</feature>
<dbReference type="GO" id="GO:0015031">
    <property type="term" value="P:protein transport"/>
    <property type="evidence" value="ECO:0007669"/>
    <property type="project" value="UniProtKB-KW"/>
</dbReference>
<dbReference type="GO" id="GO:0031369">
    <property type="term" value="F:translation initiation factor binding"/>
    <property type="evidence" value="ECO:0007669"/>
    <property type="project" value="TreeGrafter"/>
</dbReference>
<feature type="compositionally biased region" description="Low complexity" evidence="11">
    <location>
        <begin position="527"/>
        <end position="540"/>
    </location>
</feature>
<proteinExistence type="inferred from homology"/>
<dbReference type="PANTHER" id="PTHR12960:SF0">
    <property type="entry name" value="MRNA EXPORT FACTOR GLE1"/>
    <property type="match status" value="1"/>
</dbReference>
<dbReference type="InterPro" id="IPR038506">
    <property type="entry name" value="GLE1-like_sf"/>
</dbReference>
<evidence type="ECO:0000256" key="4">
    <source>
        <dbReference type="ARBA" id="ARBA00022816"/>
    </source>
</evidence>
<sequence length="555" mass="60691">MGRVAAPTWADDDDSGVSFVQGHGQVNLPDGTTHYSILSLPRADAKRRDDNRHGRMTSVDGVIDALQQVRLNCEHGALQATRRNPHSIEAPPRTSEEARVILVSDASNITRKNALMQQTIDAELEKVMTVRRSRADMLSKIAQNVKRLEIQLKAALPPKPVVLVPSPKQTPIEAAPPSSPPPTPPPSPPPRATNASPKAAAPSPVAPTKPQEAVRPDVPEEFVLVAKSRMEKLKQLEASIVPFADSQDPNMKRIRVLLKKKEAKAAGEIYFHFALHFVASKLTAQVRVIAEISSCFPVATVVAMCCVHTPDLTDIFLAHMHTVATPYILLILMRCVLCMMGVHLDQMCPYTIPTTPMRSEGQSDDAYRLSIGMEQDTNHSFESFDKYTQRMAMAVALLLAVMQTSPFDGQPQPAHLAISDAWTWMARVVNAAPHPLTAPILLAALETAGFELHRQYKSQFLKLASVIQSNVVPILSRDVKSGAAATLAQLTTFVTQRSFVTEPEGRRPTETSVTAADEEKSTKDDNNSSNRNDQSYNSGYGQRGGRGGGRGGYRR</sequence>
<dbReference type="Proteomes" id="UP000266239">
    <property type="component" value="Unassembled WGS sequence"/>
</dbReference>
<dbReference type="GO" id="GO:0005737">
    <property type="term" value="C:cytoplasm"/>
    <property type="evidence" value="ECO:0007669"/>
    <property type="project" value="TreeGrafter"/>
</dbReference>
<keyword evidence="8" id="KW-0539">Nucleus</keyword>
<dbReference type="AlphaFoldDB" id="A0A397ABA9"/>
<organism evidence="12 13">
    <name type="scientific">Aphanomyces astaci</name>
    <name type="common">Crayfish plague agent</name>
    <dbReference type="NCBI Taxonomy" id="112090"/>
    <lineage>
        <taxon>Eukaryota</taxon>
        <taxon>Sar</taxon>
        <taxon>Stramenopiles</taxon>
        <taxon>Oomycota</taxon>
        <taxon>Saprolegniomycetes</taxon>
        <taxon>Saprolegniales</taxon>
        <taxon>Verrucalvaceae</taxon>
        <taxon>Aphanomyces</taxon>
    </lineage>
</organism>
<keyword evidence="5" id="KW-0653">Protein transport</keyword>
<evidence type="ECO:0000256" key="10">
    <source>
        <dbReference type="ARBA" id="ARBA00029983"/>
    </source>
</evidence>
<dbReference type="Gene3D" id="1.25.40.510">
    <property type="entry name" value="GLE1-like"/>
    <property type="match status" value="1"/>
</dbReference>
<keyword evidence="7" id="KW-0906">Nuclear pore complex</keyword>
<accession>A0A397ABA9</accession>
<comment type="caution">
    <text evidence="12">The sequence shown here is derived from an EMBL/GenBank/DDBJ whole genome shotgun (WGS) entry which is preliminary data.</text>
</comment>